<evidence type="ECO:0000259" key="5">
    <source>
        <dbReference type="PROSITE" id="PS51078"/>
    </source>
</evidence>
<name>A0A852TSQ0_9ACTN</name>
<accession>A0A852TSQ0</accession>
<reference evidence="6 7" key="1">
    <citation type="submission" date="2020-07" db="EMBL/GenBank/DDBJ databases">
        <title>Sequencing the genomes of 1000 actinobacteria strains.</title>
        <authorList>
            <person name="Klenk H.-P."/>
        </authorList>
    </citation>
    <scope>NUCLEOTIDE SEQUENCE [LARGE SCALE GENOMIC DNA]</scope>
    <source>
        <strain evidence="6 7">CXB654</strain>
    </source>
</reference>
<dbReference type="Proteomes" id="UP000589036">
    <property type="component" value="Unassembled WGS sequence"/>
</dbReference>
<dbReference type="PANTHER" id="PTHR30136">
    <property type="entry name" value="HELIX-TURN-HELIX TRANSCRIPTIONAL REGULATOR, ICLR FAMILY"/>
    <property type="match status" value="1"/>
</dbReference>
<dbReference type="Pfam" id="PF01614">
    <property type="entry name" value="IclR_C"/>
    <property type="match status" value="1"/>
</dbReference>
<evidence type="ECO:0000256" key="1">
    <source>
        <dbReference type="ARBA" id="ARBA00023015"/>
    </source>
</evidence>
<dbReference type="InterPro" id="IPR005471">
    <property type="entry name" value="Tscrpt_reg_IclR_N"/>
</dbReference>
<dbReference type="PANTHER" id="PTHR30136:SF24">
    <property type="entry name" value="HTH-TYPE TRANSCRIPTIONAL REPRESSOR ALLR"/>
    <property type="match status" value="1"/>
</dbReference>
<dbReference type="GO" id="GO:0003700">
    <property type="term" value="F:DNA-binding transcription factor activity"/>
    <property type="evidence" value="ECO:0007669"/>
    <property type="project" value="TreeGrafter"/>
</dbReference>
<keyword evidence="1" id="KW-0805">Transcription regulation</keyword>
<dbReference type="GO" id="GO:0045892">
    <property type="term" value="P:negative regulation of DNA-templated transcription"/>
    <property type="evidence" value="ECO:0007669"/>
    <property type="project" value="TreeGrafter"/>
</dbReference>
<dbReference type="PROSITE" id="PS51077">
    <property type="entry name" value="HTH_ICLR"/>
    <property type="match status" value="1"/>
</dbReference>
<proteinExistence type="predicted"/>
<evidence type="ECO:0000256" key="3">
    <source>
        <dbReference type="ARBA" id="ARBA00023163"/>
    </source>
</evidence>
<dbReference type="InterPro" id="IPR029016">
    <property type="entry name" value="GAF-like_dom_sf"/>
</dbReference>
<organism evidence="6 7">
    <name type="scientific">Spinactinospora alkalitolerans</name>
    <dbReference type="NCBI Taxonomy" id="687207"/>
    <lineage>
        <taxon>Bacteria</taxon>
        <taxon>Bacillati</taxon>
        <taxon>Actinomycetota</taxon>
        <taxon>Actinomycetes</taxon>
        <taxon>Streptosporangiales</taxon>
        <taxon>Nocardiopsidaceae</taxon>
        <taxon>Spinactinospora</taxon>
    </lineage>
</organism>
<protein>
    <submittedName>
        <fullName evidence="6">DNA-binding IclR family transcriptional regulator</fullName>
    </submittedName>
</protein>
<gene>
    <name evidence="6" type="ORF">HDA32_001427</name>
</gene>
<dbReference type="SUPFAM" id="SSF46785">
    <property type="entry name" value="Winged helix' DNA-binding domain"/>
    <property type="match status" value="1"/>
</dbReference>
<dbReference type="InterPro" id="IPR036390">
    <property type="entry name" value="WH_DNA-bd_sf"/>
</dbReference>
<feature type="domain" description="IclR-ED" evidence="5">
    <location>
        <begin position="65"/>
        <end position="247"/>
    </location>
</feature>
<comment type="caution">
    <text evidence="6">The sequence shown here is derived from an EMBL/GenBank/DDBJ whole genome shotgun (WGS) entry which is preliminary data.</text>
</comment>
<feature type="domain" description="HTH iclR-type" evidence="4">
    <location>
        <begin position="1"/>
        <end position="64"/>
    </location>
</feature>
<evidence type="ECO:0000256" key="2">
    <source>
        <dbReference type="ARBA" id="ARBA00023125"/>
    </source>
</evidence>
<dbReference type="InterPro" id="IPR036388">
    <property type="entry name" value="WH-like_DNA-bd_sf"/>
</dbReference>
<dbReference type="InterPro" id="IPR050707">
    <property type="entry name" value="HTH_MetabolicPath_Reg"/>
</dbReference>
<keyword evidence="3" id="KW-0804">Transcription</keyword>
<evidence type="ECO:0000259" key="4">
    <source>
        <dbReference type="PROSITE" id="PS51077"/>
    </source>
</evidence>
<dbReference type="EMBL" id="JACCCC010000001">
    <property type="protein sequence ID" value="NYE46307.1"/>
    <property type="molecule type" value="Genomic_DNA"/>
</dbReference>
<dbReference type="Gene3D" id="1.10.10.10">
    <property type="entry name" value="Winged helix-like DNA-binding domain superfamily/Winged helix DNA-binding domain"/>
    <property type="match status" value="1"/>
</dbReference>
<evidence type="ECO:0000313" key="6">
    <source>
        <dbReference type="EMBL" id="NYE46307.1"/>
    </source>
</evidence>
<evidence type="ECO:0000313" key="7">
    <source>
        <dbReference type="Proteomes" id="UP000589036"/>
    </source>
</evidence>
<keyword evidence="2 6" id="KW-0238">DNA-binding</keyword>
<keyword evidence="7" id="KW-1185">Reference proteome</keyword>
<dbReference type="Gene3D" id="3.30.450.40">
    <property type="match status" value="1"/>
</dbReference>
<dbReference type="PROSITE" id="PS51078">
    <property type="entry name" value="ICLR_ED"/>
    <property type="match status" value="1"/>
</dbReference>
<dbReference type="Pfam" id="PF09339">
    <property type="entry name" value="HTH_IclR"/>
    <property type="match status" value="1"/>
</dbReference>
<dbReference type="AlphaFoldDB" id="A0A852TSQ0"/>
<dbReference type="GO" id="GO:0003677">
    <property type="term" value="F:DNA binding"/>
    <property type="evidence" value="ECO:0007669"/>
    <property type="project" value="UniProtKB-KW"/>
</dbReference>
<dbReference type="RefSeq" id="WP_179642432.1">
    <property type="nucleotide sequence ID" value="NZ_BAAAYY010000022.1"/>
</dbReference>
<dbReference type="SUPFAM" id="SSF55781">
    <property type="entry name" value="GAF domain-like"/>
    <property type="match status" value="1"/>
</dbReference>
<dbReference type="SMART" id="SM00346">
    <property type="entry name" value="HTH_ICLR"/>
    <property type="match status" value="1"/>
</dbReference>
<sequence>MRSVITALHVLDAVAERQPIGVSDLARAMDIPKSSVQRALRALESAGWIRSVAPEQGSGWVLTTKAGDLAQHIAGDLGVREAALPVMAELRDRTGEEVHLTIREDQEVVVIERVESTHPVRIHWPAGTRSPCHASANGKAILAHLRPADLAVALPGPLPGFTESTITAPEKLRAELAAVRARGYAVARSELRADIASVAAPILSPSGTPIAALSVFLPMHRLDDDTAPLGELVRANAQRIAAAVATR</sequence>
<dbReference type="InterPro" id="IPR014757">
    <property type="entry name" value="Tscrpt_reg_IclR_C"/>
</dbReference>